<proteinExistence type="predicted"/>
<dbReference type="EMBL" id="CP120678">
    <property type="protein sequence ID" value="WIW69686.1"/>
    <property type="molecule type" value="Genomic_DNA"/>
</dbReference>
<sequence length="171" mass="19606">MNIEQDEKRNADGVSLLVSILICYPEIGTISFDPTIESLKMTFVLDDVDISDEYTTLKNRLYSSILSYHALEGIKNSSISIKKESFENTVFINVIRDVATLSRGEIALITALIKECFWEHLITDDNDAIREEELLVQEEAIDRMLFNVHKSREMSKLIGIREDGRVMIFNK</sequence>
<evidence type="ECO:0000313" key="2">
    <source>
        <dbReference type="Proteomes" id="UP001243623"/>
    </source>
</evidence>
<dbReference type="Proteomes" id="UP001243623">
    <property type="component" value="Chromosome"/>
</dbReference>
<evidence type="ECO:0000313" key="1">
    <source>
        <dbReference type="EMBL" id="WIW69686.1"/>
    </source>
</evidence>
<name>A0A9Y2AGR5_9FIRM</name>
<gene>
    <name evidence="1" type="ORF">P3F81_07075</name>
</gene>
<dbReference type="RefSeq" id="WP_147669115.1">
    <property type="nucleotide sequence ID" value="NZ_CP120678.1"/>
</dbReference>
<keyword evidence="2" id="KW-1185">Reference proteome</keyword>
<protein>
    <submittedName>
        <fullName evidence="1">Uncharacterized protein</fullName>
    </submittedName>
</protein>
<organism evidence="1 2">
    <name type="scientific">Selenobaculum gibii</name>
    <dbReference type="NCBI Taxonomy" id="3054208"/>
    <lineage>
        <taxon>Bacteria</taxon>
        <taxon>Bacillati</taxon>
        <taxon>Bacillota</taxon>
        <taxon>Negativicutes</taxon>
        <taxon>Selenomonadales</taxon>
        <taxon>Selenomonadaceae</taxon>
        <taxon>Selenobaculum</taxon>
    </lineage>
</organism>
<dbReference type="AlphaFoldDB" id="A0A9Y2AGR5"/>
<dbReference type="KEGG" id="sgbi:P3F81_07075"/>
<reference evidence="1" key="1">
    <citation type="submission" date="2023-03" db="EMBL/GenBank/DDBJ databases">
        <title>Selenobaculum gbiensis gen. nov. sp. nov., a new bacterium isolated from the gut microbiota of IBD patient.</title>
        <authorList>
            <person name="Yeo S."/>
            <person name="Park H."/>
            <person name="Huh C.S."/>
        </authorList>
    </citation>
    <scope>NUCLEOTIDE SEQUENCE</scope>
    <source>
        <strain evidence="1">ICN-92133</strain>
    </source>
</reference>
<accession>A0A9Y2AGR5</accession>